<evidence type="ECO:0000313" key="1">
    <source>
        <dbReference type="EMBL" id="MBW8480986.1"/>
    </source>
</evidence>
<dbReference type="EMBL" id="JAIBOA010000001">
    <property type="protein sequence ID" value="MBW8480986.1"/>
    <property type="molecule type" value="Genomic_DNA"/>
</dbReference>
<accession>A0ABS7FKV5</accession>
<organism evidence="1 2">
    <name type="scientific">Actinomadura parmotrematis</name>
    <dbReference type="NCBI Taxonomy" id="2864039"/>
    <lineage>
        <taxon>Bacteria</taxon>
        <taxon>Bacillati</taxon>
        <taxon>Actinomycetota</taxon>
        <taxon>Actinomycetes</taxon>
        <taxon>Streptosporangiales</taxon>
        <taxon>Thermomonosporaceae</taxon>
        <taxon>Actinomadura</taxon>
    </lineage>
</organism>
<reference evidence="1 2" key="1">
    <citation type="submission" date="2021-07" db="EMBL/GenBank/DDBJ databases">
        <title>Actinomadura sp. PM05-2 isolated from lichen.</title>
        <authorList>
            <person name="Somphong A."/>
            <person name="Phongsopitanun W."/>
            <person name="Tanasupawat S."/>
            <person name="Peongsungnone V."/>
        </authorList>
    </citation>
    <scope>NUCLEOTIDE SEQUENCE [LARGE SCALE GENOMIC DNA]</scope>
    <source>
        <strain evidence="1 2">PM05-2</strain>
    </source>
</reference>
<dbReference type="PIRSF" id="PIRSF012608">
    <property type="entry name" value="UCP012608"/>
    <property type="match status" value="1"/>
</dbReference>
<comment type="caution">
    <text evidence="1">The sequence shown here is derived from an EMBL/GenBank/DDBJ whole genome shotgun (WGS) entry which is preliminary data.</text>
</comment>
<dbReference type="Pfam" id="PF10094">
    <property type="entry name" value="DUF2332"/>
    <property type="match status" value="1"/>
</dbReference>
<name>A0ABS7FKV5_9ACTN</name>
<protein>
    <submittedName>
        <fullName evidence="1">DUF2332 domain-containing protein</fullName>
    </submittedName>
</protein>
<sequence length="341" mass="35238">MASPLPSPSALLREQARACAVLGSPLYAELLDRAADDAEICALLDGADLSVPALRLLGTVHRIVLEGRAPGLAAHYPTAGGAAGPAGAWPAFRATALAHADEVRAGLAVAPQTNEVGRAAALTAGLLETARLTGLPVRLLEIGASAGLNLRADRFRYTFPGGSHGPADSPVVLAGAWRGPALPPVDAPLEIAERSGCDLAPVDPADRVTLLSYVWPDQAERVARLDAARAVALEVPAEVVRAGAAEFLRGLEPRAGAVTVVWHSVMWQYLPAAERAGVAEAVAGAAALAARDASVAHLAFEPADETDAQVPPVLSLRLWPHAPARRVLADAPPHGLPTAWR</sequence>
<keyword evidence="2" id="KW-1185">Reference proteome</keyword>
<dbReference type="RefSeq" id="WP_220162382.1">
    <property type="nucleotide sequence ID" value="NZ_JAIBOA010000001.1"/>
</dbReference>
<gene>
    <name evidence="1" type="ORF">K1Y72_01300</name>
</gene>
<proteinExistence type="predicted"/>
<evidence type="ECO:0000313" key="2">
    <source>
        <dbReference type="Proteomes" id="UP000774570"/>
    </source>
</evidence>
<dbReference type="Proteomes" id="UP000774570">
    <property type="component" value="Unassembled WGS sequence"/>
</dbReference>
<dbReference type="InterPro" id="IPR011200">
    <property type="entry name" value="UCP012608"/>
</dbReference>